<dbReference type="SUPFAM" id="SSF103473">
    <property type="entry name" value="MFS general substrate transporter"/>
    <property type="match status" value="1"/>
</dbReference>
<dbReference type="InterPro" id="IPR044775">
    <property type="entry name" value="MFS_ERD6/Tret1-like"/>
</dbReference>
<keyword evidence="7" id="KW-0813">Transport</keyword>
<evidence type="ECO:0000256" key="9">
    <source>
        <dbReference type="SAM" id="Phobius"/>
    </source>
</evidence>
<feature type="transmembrane region" description="Helical" evidence="9">
    <location>
        <begin position="323"/>
        <end position="346"/>
    </location>
</feature>
<feature type="transmembrane region" description="Helical" evidence="9">
    <location>
        <begin position="388"/>
        <end position="410"/>
    </location>
</feature>
<evidence type="ECO:0000256" key="2">
    <source>
        <dbReference type="ARBA" id="ARBA00022475"/>
    </source>
</evidence>
<dbReference type="PANTHER" id="PTHR48021">
    <property type="match status" value="1"/>
</dbReference>
<dbReference type="PRINTS" id="PR00171">
    <property type="entry name" value="SUGRTRNSPORT"/>
</dbReference>
<keyword evidence="5 9" id="KW-0472">Membrane</keyword>
<dbReference type="PROSITE" id="PS50850">
    <property type="entry name" value="MFS"/>
    <property type="match status" value="1"/>
</dbReference>
<keyword evidence="3 9" id="KW-0812">Transmembrane</keyword>
<feature type="transmembrane region" description="Helical" evidence="9">
    <location>
        <begin position="361"/>
        <end position="381"/>
    </location>
</feature>
<dbReference type="RefSeq" id="XP_044313586.1">
    <property type="nucleotide sequence ID" value="XM_044457651.1"/>
</dbReference>
<dbReference type="EnsemblMetazoa" id="XM_044457651.1">
    <property type="protein sequence ID" value="XP_044313586.1"/>
    <property type="gene ID" value="LOC108053532"/>
</dbReference>
<dbReference type="InterPro" id="IPR003663">
    <property type="entry name" value="Sugar/inositol_transpt"/>
</dbReference>
<keyword evidence="4 9" id="KW-1133">Transmembrane helix</keyword>
<feature type="transmembrane region" description="Helical" evidence="9">
    <location>
        <begin position="84"/>
        <end position="106"/>
    </location>
</feature>
<evidence type="ECO:0000259" key="10">
    <source>
        <dbReference type="PROSITE" id="PS50850"/>
    </source>
</evidence>
<evidence type="ECO:0000256" key="1">
    <source>
        <dbReference type="ARBA" id="ARBA00004651"/>
    </source>
</evidence>
<sequence>MSTASSSNSSGEEATKKPGSNNEESSHLLESAENGAKYGSRQAVKIVKGSDNGRTSSTPHEHENLLGNMVHTSTSNNSRKLPQYVAALAAAGGAFACGTLLGWTSPAQTEIVDRGQGYDFSVDKSQFSWVGSAMTLGAACVCIPIGFLINLIGRKWTMLFLVLPFILGWAMLIWAANVGMLYASRFILGIAGGAFCVTAPMYTGEIAQKEIRGTLGSFFQLMITIGILFVYAIGAGLDIFWVSCICGILPLVFGAIFFFMPESPTYLVAKDRSENAIKSIQWLRGKEYDYEPELAELRETDRETKANKVNVWAALNRPVTRKALAISMGLMFFQQVCGINAVIFYSSRIFEEANTGIGAEWATIIIGIMQVVATLVSTMVVDKLGRRILLLASGTSMALATTAIGVYFYLQGVDKTKVVSLGWLPVASLCIFIVMFSMGYGPVPWLMMGELFATDIKGFAGSLAGTSNWLLAFVVTKTFEDLNQAMGIGGTFWLFAGLTVVGVFFVFFAVPETKGKSLNEIQLELAGNRSNPSAASDNKAEK</sequence>
<feature type="transmembrane region" description="Helical" evidence="9">
    <location>
        <begin position="126"/>
        <end position="149"/>
    </location>
</feature>
<dbReference type="InterPro" id="IPR050549">
    <property type="entry name" value="MFS_Trehalose_Transporter"/>
</dbReference>
<keyword evidence="6" id="KW-0325">Glycoprotein</keyword>
<dbReference type="InterPro" id="IPR005828">
    <property type="entry name" value="MFS_sugar_transport-like"/>
</dbReference>
<dbReference type="PROSITE" id="PS00217">
    <property type="entry name" value="SUGAR_TRANSPORT_2"/>
    <property type="match status" value="1"/>
</dbReference>
<reference evidence="12" key="1">
    <citation type="journal article" date="2021" name="Elife">
        <title>Highly contiguous assemblies of 101 drosophilid genomes.</title>
        <authorList>
            <person name="Kim B.Y."/>
            <person name="Wang J.R."/>
            <person name="Miller D.E."/>
            <person name="Barmina O."/>
            <person name="Delaney E."/>
            <person name="Thompson A."/>
            <person name="Comeault A.A."/>
            <person name="Peede D."/>
            <person name="D'Agostino E.R."/>
            <person name="Pelaez J."/>
            <person name="Aguilar J.M."/>
            <person name="Haji D."/>
            <person name="Matsunaga T."/>
            <person name="Armstrong E.E."/>
            <person name="Zych M."/>
            <person name="Ogawa Y."/>
            <person name="Stamenkovic-Radak M."/>
            <person name="Jelic M."/>
            <person name="Veselinovic M.S."/>
            <person name="Tanaskovic M."/>
            <person name="Eric P."/>
            <person name="Gao J.J."/>
            <person name="Katoh T.K."/>
            <person name="Toda M.J."/>
            <person name="Watabe H."/>
            <person name="Watada M."/>
            <person name="Davis J.S."/>
            <person name="Moyle L.C."/>
            <person name="Manoli G."/>
            <person name="Bertolini E."/>
            <person name="Kostal V."/>
            <person name="Hawley R.S."/>
            <person name="Takahashi A."/>
            <person name="Jones C.D."/>
            <person name="Price D.K."/>
            <person name="Whiteman N."/>
            <person name="Kopp A."/>
            <person name="Matute D.R."/>
            <person name="Petrov D.A."/>
        </authorList>
    </citation>
    <scope>NUCLEOTIDE SEQUENCE [LARGE SCALE GENOMIC DNA]</scope>
</reference>
<protein>
    <recommendedName>
        <fullName evidence="10">Major facilitator superfamily (MFS) profile domain-containing protein</fullName>
    </recommendedName>
</protein>
<feature type="transmembrane region" description="Helical" evidence="9">
    <location>
        <begin position="156"/>
        <end position="176"/>
    </location>
</feature>
<dbReference type="CDD" id="cd17358">
    <property type="entry name" value="MFS_GLUT6_8_Class3_like"/>
    <property type="match status" value="1"/>
</dbReference>
<evidence type="ECO:0000313" key="12">
    <source>
        <dbReference type="Proteomes" id="UP001652680"/>
    </source>
</evidence>
<feature type="transmembrane region" description="Helical" evidence="9">
    <location>
        <begin position="182"/>
        <end position="202"/>
    </location>
</feature>
<feature type="transmembrane region" description="Helical" evidence="9">
    <location>
        <begin position="214"/>
        <end position="233"/>
    </location>
</feature>
<evidence type="ECO:0000256" key="7">
    <source>
        <dbReference type="RuleBase" id="RU003346"/>
    </source>
</evidence>
<dbReference type="NCBIfam" id="TIGR00879">
    <property type="entry name" value="SP"/>
    <property type="match status" value="1"/>
</dbReference>
<feature type="transmembrane region" description="Helical" evidence="9">
    <location>
        <begin position="239"/>
        <end position="260"/>
    </location>
</feature>
<evidence type="ECO:0000256" key="6">
    <source>
        <dbReference type="ARBA" id="ARBA00023180"/>
    </source>
</evidence>
<evidence type="ECO:0000256" key="5">
    <source>
        <dbReference type="ARBA" id="ARBA00023136"/>
    </source>
</evidence>
<dbReference type="InterPro" id="IPR020846">
    <property type="entry name" value="MFS_dom"/>
</dbReference>
<dbReference type="PANTHER" id="PTHR48021:SF1">
    <property type="entry name" value="GH07001P-RELATED"/>
    <property type="match status" value="1"/>
</dbReference>
<feature type="compositionally biased region" description="Low complexity" evidence="8">
    <location>
        <begin position="20"/>
        <end position="34"/>
    </location>
</feature>
<feature type="domain" description="Major facilitator superfamily (MFS) profile" evidence="10">
    <location>
        <begin position="86"/>
        <end position="514"/>
    </location>
</feature>
<dbReference type="GeneID" id="108053532"/>
<feature type="transmembrane region" description="Helical" evidence="9">
    <location>
        <begin position="459"/>
        <end position="479"/>
    </location>
</feature>
<accession>A0ABM5J433</accession>
<comment type="subcellular location">
    <subcellularLocation>
        <location evidence="1">Cell membrane</location>
        <topology evidence="1">Multi-pass membrane protein</topology>
    </subcellularLocation>
</comment>
<dbReference type="Gene3D" id="1.20.1250.20">
    <property type="entry name" value="MFS general substrate transporter like domains"/>
    <property type="match status" value="1"/>
</dbReference>
<evidence type="ECO:0000256" key="4">
    <source>
        <dbReference type="ARBA" id="ARBA00022989"/>
    </source>
</evidence>
<evidence type="ECO:0000256" key="3">
    <source>
        <dbReference type="ARBA" id="ARBA00022692"/>
    </source>
</evidence>
<proteinExistence type="inferred from homology"/>
<comment type="similarity">
    <text evidence="7">Belongs to the major facilitator superfamily. Sugar transporter (TC 2.A.1.1) family.</text>
</comment>
<feature type="compositionally biased region" description="Low complexity" evidence="8">
    <location>
        <begin position="1"/>
        <end position="10"/>
    </location>
</feature>
<reference evidence="11" key="2">
    <citation type="submission" date="2025-05" db="UniProtKB">
        <authorList>
            <consortium name="EnsemblMetazoa"/>
        </authorList>
    </citation>
    <scope>IDENTIFICATION</scope>
</reference>
<feature type="transmembrane region" description="Helical" evidence="9">
    <location>
        <begin position="422"/>
        <end position="447"/>
    </location>
</feature>
<dbReference type="Pfam" id="PF00083">
    <property type="entry name" value="Sugar_tr"/>
    <property type="match status" value="1"/>
</dbReference>
<organism evidence="11 12">
    <name type="scientific">Drosophila rhopaloa</name>
    <name type="common">Fruit fly</name>
    <dbReference type="NCBI Taxonomy" id="1041015"/>
    <lineage>
        <taxon>Eukaryota</taxon>
        <taxon>Metazoa</taxon>
        <taxon>Ecdysozoa</taxon>
        <taxon>Arthropoda</taxon>
        <taxon>Hexapoda</taxon>
        <taxon>Insecta</taxon>
        <taxon>Pterygota</taxon>
        <taxon>Neoptera</taxon>
        <taxon>Endopterygota</taxon>
        <taxon>Diptera</taxon>
        <taxon>Brachycera</taxon>
        <taxon>Muscomorpha</taxon>
        <taxon>Ephydroidea</taxon>
        <taxon>Drosophilidae</taxon>
        <taxon>Drosophila</taxon>
        <taxon>Sophophora</taxon>
    </lineage>
</organism>
<dbReference type="InterPro" id="IPR036259">
    <property type="entry name" value="MFS_trans_sf"/>
</dbReference>
<feature type="transmembrane region" description="Helical" evidence="9">
    <location>
        <begin position="491"/>
        <end position="510"/>
    </location>
</feature>
<feature type="region of interest" description="Disordered" evidence="8">
    <location>
        <begin position="1"/>
        <end position="41"/>
    </location>
</feature>
<evidence type="ECO:0000256" key="8">
    <source>
        <dbReference type="SAM" id="MobiDB-lite"/>
    </source>
</evidence>
<dbReference type="Proteomes" id="UP001652680">
    <property type="component" value="Unassembled WGS sequence"/>
</dbReference>
<keyword evidence="12" id="KW-1185">Reference proteome</keyword>
<dbReference type="InterPro" id="IPR005829">
    <property type="entry name" value="Sugar_transporter_CS"/>
</dbReference>
<evidence type="ECO:0000313" key="11">
    <source>
        <dbReference type="EnsemblMetazoa" id="XP_044313586.1"/>
    </source>
</evidence>
<name>A0ABM5J433_DRORH</name>
<keyword evidence="2" id="KW-1003">Cell membrane</keyword>